<keyword evidence="9" id="KW-1185">Reference proteome</keyword>
<gene>
    <name evidence="6" type="ORF">DSM100688_0771</name>
    <name evidence="7" type="ORF">GFD24_03850</name>
</gene>
<reference evidence="6 9" key="2">
    <citation type="submission" date="2019-10" db="EMBL/GenBank/DDBJ databases">
        <title>Characterization of the phylogenetic diversity of two novel species belonging to the genus Bifidobacterium: Bifidobacterium cebidarum sp. nov. and Bifidobacterium leontopitheci sp. nov.</title>
        <authorList>
            <person name="Lugli G.A."/>
            <person name="Duranti S."/>
            <person name="Milani C."/>
            <person name="Turroni F."/>
            <person name="Ventura M."/>
        </authorList>
    </citation>
    <scope>NUCLEOTIDE SEQUENCE [LARGE SCALE GENOMIC DNA]</scope>
    <source>
        <strain evidence="6 9">DSM 100688</strain>
    </source>
</reference>
<name>A0A6L4X1J5_9BIFI</name>
<dbReference type="InterPro" id="IPR050490">
    <property type="entry name" value="Bact_solute-bd_prot1"/>
</dbReference>
<dbReference type="AlphaFoldDB" id="A0A6L4X1J5"/>
<dbReference type="SUPFAM" id="SSF53850">
    <property type="entry name" value="Periplasmic binding protein-like II"/>
    <property type="match status" value="1"/>
</dbReference>
<evidence type="ECO:0000313" key="9">
    <source>
        <dbReference type="Proteomes" id="UP000482084"/>
    </source>
</evidence>
<dbReference type="InterPro" id="IPR006059">
    <property type="entry name" value="SBP"/>
</dbReference>
<evidence type="ECO:0000313" key="8">
    <source>
        <dbReference type="Proteomes" id="UP000469943"/>
    </source>
</evidence>
<evidence type="ECO:0000256" key="2">
    <source>
        <dbReference type="ARBA" id="ARBA00008520"/>
    </source>
</evidence>
<dbReference type="RefSeq" id="WP_152357862.1">
    <property type="nucleotide sequence ID" value="NZ_WBSM01000002.1"/>
</dbReference>
<comment type="caution">
    <text evidence="6">The sequence shown here is derived from an EMBL/GenBank/DDBJ whole genome shotgun (WGS) entry which is preliminary data.</text>
</comment>
<dbReference type="OrthoDB" id="2510110at2"/>
<keyword evidence="4 5" id="KW-0732">Signal</keyword>
<dbReference type="PROSITE" id="PS51257">
    <property type="entry name" value="PROKAR_LIPOPROTEIN"/>
    <property type="match status" value="1"/>
</dbReference>
<proteinExistence type="inferred from homology"/>
<dbReference type="Pfam" id="PF01547">
    <property type="entry name" value="SBP_bac_1"/>
    <property type="match status" value="1"/>
</dbReference>
<accession>A0A6L4X1J5</accession>
<reference evidence="7 8" key="1">
    <citation type="submission" date="2019-10" db="EMBL/GenBank/DDBJ databases">
        <title>Bifidobacterium from non-human primates.</title>
        <authorList>
            <person name="Modesto M."/>
        </authorList>
    </citation>
    <scope>NUCLEOTIDE SEQUENCE [LARGE SCALE GENOMIC DNA]</scope>
    <source>
        <strain evidence="7 8">TREM</strain>
    </source>
</reference>
<sequence length="450" mass="48923">MRKVSPLFKAAAFAGAAVMLLAGCGSSNNASGGKTEALDENAKTTITFAGWSLDTTPEFQTLADGFMKDHPNITVKIKQYSADDYDTQLTSDISGKSQPDVFPIKNLQKYYTYAAESGGLADLSDIAASYDGDKNIDVSQYKLEDGKYYAMPYRQDSWVLFYNKDMFEKAGVSAPDGTWTWDDYTKAAEELKEKLPAAGYDAKSVYPMYQHGWQSVVQGFALSQTDGAYDDYFKGDYSYLKPYYERALKWQKEGLTIDWNTVNSTKVQYQAQFGTQKAAMLPMGTWYAATLVSQQKSGDADTFNWGMAPIPQNPDAATSDTPVTFADPTGLAVSSNISGQQLAAAKEFVKWASGEKGSEALAKIATTPAYFSDSVADTYFGTDGMANDDLSKKAWTDHKTNPENPVGAGTNTIQDVLNTVVHSGIMSGTSSIDDAIAKGTQDIKDQGVLQ</sequence>
<dbReference type="Proteomes" id="UP000469943">
    <property type="component" value="Unassembled WGS sequence"/>
</dbReference>
<evidence type="ECO:0000256" key="3">
    <source>
        <dbReference type="ARBA" id="ARBA00022448"/>
    </source>
</evidence>
<evidence type="ECO:0000256" key="5">
    <source>
        <dbReference type="SAM" id="SignalP"/>
    </source>
</evidence>
<dbReference type="Proteomes" id="UP000482084">
    <property type="component" value="Unassembled WGS sequence"/>
</dbReference>
<dbReference type="PANTHER" id="PTHR43649:SF31">
    <property type="entry name" value="SN-GLYCEROL-3-PHOSPHATE-BINDING PERIPLASMIC PROTEIN UGPB"/>
    <property type="match status" value="1"/>
</dbReference>
<feature type="signal peptide" evidence="5">
    <location>
        <begin position="1"/>
        <end position="30"/>
    </location>
</feature>
<dbReference type="EMBL" id="WBSM01000002">
    <property type="protein sequence ID" value="KAB8288769.1"/>
    <property type="molecule type" value="Genomic_DNA"/>
</dbReference>
<evidence type="ECO:0000313" key="7">
    <source>
        <dbReference type="EMBL" id="NEG71368.1"/>
    </source>
</evidence>
<evidence type="ECO:0000256" key="1">
    <source>
        <dbReference type="ARBA" id="ARBA00004196"/>
    </source>
</evidence>
<protein>
    <submittedName>
        <fullName evidence="6">ABC transporter, solute-binding protein</fullName>
    </submittedName>
    <submittedName>
        <fullName evidence="7">Extracellular solute-binding protein</fullName>
    </submittedName>
</protein>
<evidence type="ECO:0000256" key="4">
    <source>
        <dbReference type="ARBA" id="ARBA00022729"/>
    </source>
</evidence>
<evidence type="ECO:0000313" key="6">
    <source>
        <dbReference type="EMBL" id="KAB8288769.1"/>
    </source>
</evidence>
<dbReference type="GO" id="GO:0030313">
    <property type="term" value="C:cell envelope"/>
    <property type="evidence" value="ECO:0007669"/>
    <property type="project" value="UniProtKB-SubCell"/>
</dbReference>
<keyword evidence="3" id="KW-0813">Transport</keyword>
<comment type="subcellular location">
    <subcellularLocation>
        <location evidence="1">Cell envelope</location>
    </subcellularLocation>
</comment>
<dbReference type="Gene3D" id="3.40.190.10">
    <property type="entry name" value="Periplasmic binding protein-like II"/>
    <property type="match status" value="1"/>
</dbReference>
<dbReference type="EMBL" id="WHZX01000002">
    <property type="protein sequence ID" value="NEG71368.1"/>
    <property type="molecule type" value="Genomic_DNA"/>
</dbReference>
<feature type="chain" id="PRO_5036182247" evidence="5">
    <location>
        <begin position="31"/>
        <end position="450"/>
    </location>
</feature>
<dbReference type="PANTHER" id="PTHR43649">
    <property type="entry name" value="ARABINOSE-BINDING PROTEIN-RELATED"/>
    <property type="match status" value="1"/>
</dbReference>
<comment type="similarity">
    <text evidence="2">Belongs to the bacterial solute-binding protein 1 family.</text>
</comment>
<organism evidence="6 9">
    <name type="scientific">Bifidobacterium ramosum</name>
    <dbReference type="NCBI Taxonomy" id="1798158"/>
    <lineage>
        <taxon>Bacteria</taxon>
        <taxon>Bacillati</taxon>
        <taxon>Actinomycetota</taxon>
        <taxon>Actinomycetes</taxon>
        <taxon>Bifidobacteriales</taxon>
        <taxon>Bifidobacteriaceae</taxon>
        <taxon>Bifidobacterium</taxon>
    </lineage>
</organism>